<feature type="domain" description="Cep192-like" evidence="3">
    <location>
        <begin position="390"/>
        <end position="505"/>
    </location>
</feature>
<dbReference type="Pfam" id="PF22073">
    <property type="entry name" value="Cep192_D4"/>
    <property type="match status" value="1"/>
</dbReference>
<evidence type="ECO:0000313" key="5">
    <source>
        <dbReference type="Proteomes" id="UP001162164"/>
    </source>
</evidence>
<comment type="caution">
    <text evidence="4">The sequence shown here is derived from an EMBL/GenBank/DDBJ whole genome shotgun (WGS) entry which is preliminary data.</text>
</comment>
<reference evidence="4" key="1">
    <citation type="journal article" date="2023" name="Insect Mol. Biol.">
        <title>Genome sequencing provides insights into the evolution of gene families encoding plant cell wall-degrading enzymes in longhorned beetles.</title>
        <authorList>
            <person name="Shin N.R."/>
            <person name="Okamura Y."/>
            <person name="Kirsch R."/>
            <person name="Pauchet Y."/>
        </authorList>
    </citation>
    <scope>NUCLEOTIDE SEQUENCE</scope>
    <source>
        <strain evidence="4">MMC_N1</strain>
    </source>
</reference>
<dbReference type="Proteomes" id="UP001162164">
    <property type="component" value="Unassembled WGS sequence"/>
</dbReference>
<dbReference type="EMBL" id="JAPWTJ010000833">
    <property type="protein sequence ID" value="KAJ8975376.1"/>
    <property type="molecule type" value="Genomic_DNA"/>
</dbReference>
<evidence type="ECO:0000259" key="2">
    <source>
        <dbReference type="Pfam" id="PF22073"/>
    </source>
</evidence>
<evidence type="ECO:0000259" key="3">
    <source>
        <dbReference type="Pfam" id="PF22074"/>
    </source>
</evidence>
<feature type="compositionally biased region" description="Low complexity" evidence="1">
    <location>
        <begin position="258"/>
        <end position="271"/>
    </location>
</feature>
<protein>
    <submittedName>
        <fullName evidence="4">Uncharacterized protein</fullName>
    </submittedName>
</protein>
<feature type="compositionally biased region" description="Polar residues" evidence="1">
    <location>
        <begin position="148"/>
        <end position="160"/>
    </location>
</feature>
<dbReference type="InterPro" id="IPR039103">
    <property type="entry name" value="Spd-2/CEP192"/>
</dbReference>
<feature type="domain" description="Cep192/Spd-2-like" evidence="2">
    <location>
        <begin position="289"/>
        <end position="379"/>
    </location>
</feature>
<proteinExistence type="predicted"/>
<dbReference type="Pfam" id="PF22074">
    <property type="entry name" value="Cep192_D5"/>
    <property type="match status" value="1"/>
</dbReference>
<evidence type="ECO:0000313" key="4">
    <source>
        <dbReference type="EMBL" id="KAJ8975376.1"/>
    </source>
</evidence>
<feature type="region of interest" description="Disordered" evidence="1">
    <location>
        <begin position="143"/>
        <end position="165"/>
    </location>
</feature>
<dbReference type="PANTHER" id="PTHR16029">
    <property type="entry name" value="CENTROSOMAL PROTEIN OF 192 KDA"/>
    <property type="match status" value="1"/>
</dbReference>
<organism evidence="4 5">
    <name type="scientific">Molorchus minor</name>
    <dbReference type="NCBI Taxonomy" id="1323400"/>
    <lineage>
        <taxon>Eukaryota</taxon>
        <taxon>Metazoa</taxon>
        <taxon>Ecdysozoa</taxon>
        <taxon>Arthropoda</taxon>
        <taxon>Hexapoda</taxon>
        <taxon>Insecta</taxon>
        <taxon>Pterygota</taxon>
        <taxon>Neoptera</taxon>
        <taxon>Endopterygota</taxon>
        <taxon>Coleoptera</taxon>
        <taxon>Polyphaga</taxon>
        <taxon>Cucujiformia</taxon>
        <taxon>Chrysomeloidea</taxon>
        <taxon>Cerambycidae</taxon>
        <taxon>Lamiinae</taxon>
        <taxon>Monochamini</taxon>
        <taxon>Molorchus</taxon>
    </lineage>
</organism>
<keyword evidence="5" id="KW-1185">Reference proteome</keyword>
<sequence length="656" mass="73768">MKHTSKDVEMCMKNWRHAPERSFISRKTMDEDKSEFVDKTILNTPKPTACSTVDRSLQRKKERSYILENSLGLLPSNSLEQVNSANNISFQLQQQRLLANTSLQRSNKVTGIPSRYLKPNTNISLLSNRDCANESTISECDLLKTPKDTSTPRSSTVLNNSEDDPAQLSLGKSMAALSYKIGNTDISIDNFVKEFQKAMEYIDSDKEADREIDSAMFKPAEEAASMLLADELSWRRQNELPLEEPLFSTEDGRLFTPSSSSTRSSSSLTSLPNGKLPIDSNREKLFGDDFILGNKTSKRLSLQMSILGHEFKIRKDSRPEGETLSVSKFILHPHESKPIFISYIPTKIGAAADEIVFTSLDPNLQQTKKQCIRLFGYGGYGKIDLYNLTKDTTGKYWQSLGKLDNWNNITKSFLLKNNGTLPSFAYITYNQKELFTFANITVTPQFLVLNANEQKDVRVTYIPTSEDHKAAHQSFFTNGMVADIGTLIVVSGTEVNRGRFRRLHETCIDKSLTVDPLNEVMPPDLIKCKESVNSLKDIFKFFTRCEIILTLEQDPEQTLIPHYPDDSVMFQSLCQDTTASEKTRTEPLCKLEPASIILMPPTKVNDSLFLISECNKVLNFEVVCDPEGLEISPKDGTINPGQEMIIDLVCPGLSKS</sequence>
<accession>A0ABQ9JB13</accession>
<evidence type="ECO:0000256" key="1">
    <source>
        <dbReference type="SAM" id="MobiDB-lite"/>
    </source>
</evidence>
<gene>
    <name evidence="4" type="ORF">NQ317_010021</name>
</gene>
<dbReference type="PANTHER" id="PTHR16029:SF11">
    <property type="entry name" value="CENTROSOMAL PROTEIN OF 192 KDA"/>
    <property type="match status" value="1"/>
</dbReference>
<dbReference type="InterPro" id="IPR054091">
    <property type="entry name" value="Cep192-like_D5"/>
</dbReference>
<feature type="region of interest" description="Disordered" evidence="1">
    <location>
        <begin position="247"/>
        <end position="275"/>
    </location>
</feature>
<name>A0ABQ9JB13_9CUCU</name>
<dbReference type="InterPro" id="IPR054090">
    <property type="entry name" value="Cep192_Spd-2-like_dom"/>
</dbReference>